<proteinExistence type="predicted"/>
<comment type="caution">
    <text evidence="1">The sequence shown here is derived from an EMBL/GenBank/DDBJ whole genome shotgun (WGS) entry which is preliminary data.</text>
</comment>
<reference evidence="1 2" key="1">
    <citation type="submission" date="2016-07" db="EMBL/GenBank/DDBJ databases">
        <title>Draft genome of Scalindua rubra, obtained from a brine-seawater interface in the Red Sea, sheds light on salt adaptation in anammox bacteria.</title>
        <authorList>
            <person name="Speth D.R."/>
            <person name="Lagkouvardos I."/>
            <person name="Wang Y."/>
            <person name="Qian P.-Y."/>
            <person name="Dutilh B.E."/>
            <person name="Jetten M.S."/>
        </authorList>
    </citation>
    <scope>NUCLEOTIDE SEQUENCE [LARGE SCALE GENOMIC DNA]</scope>
    <source>
        <strain evidence="1">BSI-1</strain>
    </source>
</reference>
<dbReference type="AlphaFoldDB" id="A0A1E3X298"/>
<gene>
    <name evidence="1" type="ORF">SCARUB_05170</name>
</gene>
<dbReference type="Proteomes" id="UP000094056">
    <property type="component" value="Unassembled WGS sequence"/>
</dbReference>
<name>A0A1E3X298_9BACT</name>
<protein>
    <recommendedName>
        <fullName evidence="3">PsbP C-terminal domain-containing protein</fullName>
    </recommendedName>
</protein>
<evidence type="ECO:0000313" key="1">
    <source>
        <dbReference type="EMBL" id="ODS29725.1"/>
    </source>
</evidence>
<dbReference type="EMBL" id="MAYW01000395">
    <property type="protein sequence ID" value="ODS29725.1"/>
    <property type="molecule type" value="Genomic_DNA"/>
</dbReference>
<organism evidence="1 2">
    <name type="scientific">Candidatus Scalindua rubra</name>
    <dbReference type="NCBI Taxonomy" id="1872076"/>
    <lineage>
        <taxon>Bacteria</taxon>
        <taxon>Pseudomonadati</taxon>
        <taxon>Planctomycetota</taxon>
        <taxon>Candidatus Brocadiia</taxon>
        <taxon>Candidatus Brocadiales</taxon>
        <taxon>Candidatus Scalinduaceae</taxon>
        <taxon>Candidatus Scalindua</taxon>
    </lineage>
</organism>
<sequence>MNNRHRITNLFVSVIFIVECLGCGNPQEVLQPNEYHSQNNQFLFRYGKHWDLKTNVPEPGLEVMLICADSLCGFGTNITFGILYDEVTTTLSQKKVLSIANSRQITTNILNNPLVTSVIVKNEGKTRLGNQPAYQVVMTVKYINGNERVRHSFITFSVGYWYNVSINADPYNYTVAMTTAQSVLDSFRLQQVLNE</sequence>
<accession>A0A1E3X298</accession>
<evidence type="ECO:0000313" key="2">
    <source>
        <dbReference type="Proteomes" id="UP000094056"/>
    </source>
</evidence>
<evidence type="ECO:0008006" key="3">
    <source>
        <dbReference type="Google" id="ProtNLM"/>
    </source>
</evidence>